<dbReference type="AlphaFoldDB" id="A0AA47I5T5"/>
<feature type="region of interest" description="Disordered" evidence="1">
    <location>
        <begin position="27"/>
        <end position="78"/>
    </location>
</feature>
<organism evidence="2 3">
    <name type="scientific">Clostridium estertheticum</name>
    <dbReference type="NCBI Taxonomy" id="238834"/>
    <lineage>
        <taxon>Bacteria</taxon>
        <taxon>Bacillati</taxon>
        <taxon>Bacillota</taxon>
        <taxon>Clostridia</taxon>
        <taxon>Eubacteriales</taxon>
        <taxon>Clostridiaceae</taxon>
        <taxon>Clostridium</taxon>
    </lineage>
</organism>
<proteinExistence type="predicted"/>
<evidence type="ECO:0000313" key="3">
    <source>
        <dbReference type="Proteomes" id="UP001164733"/>
    </source>
</evidence>
<name>A0AA47I5T5_9CLOT</name>
<sequence>MYIDEDTIKSFNLNNTYEQEAQDFPLSCPYRQMNPFPPFPQGPQGGPHSGPQGRPPSGPTGRPPSSAPNFTPPEPKVQQFGATPLAIDQCAIRPCLRRFVYIWPKRGRGFWAWLTFVGPRSVSGFRWYRNTWRYFGMDLREISSFQCF</sequence>
<accession>A0AA47I5T5</accession>
<dbReference type="EMBL" id="CP086239">
    <property type="protein sequence ID" value="WAG59155.1"/>
    <property type="molecule type" value="Genomic_DNA"/>
</dbReference>
<dbReference type="Proteomes" id="UP001164733">
    <property type="component" value="Chromosome"/>
</dbReference>
<dbReference type="RefSeq" id="WP_253200272.1">
    <property type="nucleotide sequence ID" value="NZ_CP086239.1"/>
</dbReference>
<protein>
    <recommendedName>
        <fullName evidence="4">Transporter</fullName>
    </recommendedName>
</protein>
<evidence type="ECO:0000256" key="1">
    <source>
        <dbReference type="SAM" id="MobiDB-lite"/>
    </source>
</evidence>
<reference evidence="2" key="1">
    <citation type="submission" date="2021-11" db="EMBL/GenBank/DDBJ databases">
        <title>Clostridia strains as spoilage organisms.</title>
        <authorList>
            <person name="Wambui J."/>
            <person name="Stevens M.J.A."/>
            <person name="Stephan R."/>
        </authorList>
    </citation>
    <scope>NUCLEOTIDE SEQUENCE</scope>
    <source>
        <strain evidence="2">CF009</strain>
    </source>
</reference>
<evidence type="ECO:0008006" key="4">
    <source>
        <dbReference type="Google" id="ProtNLM"/>
    </source>
</evidence>
<gene>
    <name evidence="2" type="ORF">LL038_16100</name>
</gene>
<feature type="compositionally biased region" description="Pro residues" evidence="1">
    <location>
        <begin position="53"/>
        <end position="75"/>
    </location>
</feature>
<evidence type="ECO:0000313" key="2">
    <source>
        <dbReference type="EMBL" id="WAG59155.1"/>
    </source>
</evidence>